<evidence type="ECO:0000259" key="3">
    <source>
        <dbReference type="Pfam" id="PF25273"/>
    </source>
</evidence>
<feature type="compositionally biased region" description="Basic and acidic residues" evidence="1">
    <location>
        <begin position="53"/>
        <end position="62"/>
    </location>
</feature>
<dbReference type="EMBL" id="OV651817">
    <property type="protein sequence ID" value="CAH1110705.1"/>
    <property type="molecule type" value="Genomic_DNA"/>
</dbReference>
<dbReference type="Pfam" id="PF25273">
    <property type="entry name" value="DUF7869"/>
    <property type="match status" value="1"/>
</dbReference>
<organism evidence="4 5">
    <name type="scientific">Psylliodes chrysocephalus</name>
    <dbReference type="NCBI Taxonomy" id="3402493"/>
    <lineage>
        <taxon>Eukaryota</taxon>
        <taxon>Metazoa</taxon>
        <taxon>Ecdysozoa</taxon>
        <taxon>Arthropoda</taxon>
        <taxon>Hexapoda</taxon>
        <taxon>Insecta</taxon>
        <taxon>Pterygota</taxon>
        <taxon>Neoptera</taxon>
        <taxon>Endopterygota</taxon>
        <taxon>Coleoptera</taxon>
        <taxon>Polyphaga</taxon>
        <taxon>Cucujiformia</taxon>
        <taxon>Chrysomeloidea</taxon>
        <taxon>Chrysomelidae</taxon>
        <taxon>Galerucinae</taxon>
        <taxon>Alticini</taxon>
        <taxon>Psylliodes</taxon>
    </lineage>
</organism>
<proteinExistence type="predicted"/>
<feature type="transmembrane region" description="Helical" evidence="2">
    <location>
        <begin position="818"/>
        <end position="837"/>
    </location>
</feature>
<evidence type="ECO:0000256" key="2">
    <source>
        <dbReference type="SAM" id="Phobius"/>
    </source>
</evidence>
<gene>
    <name evidence="4" type="ORF">PSYICH_LOCUS11262</name>
</gene>
<dbReference type="InterPro" id="IPR022048">
    <property type="entry name" value="Envelope_fusion-like"/>
</dbReference>
<evidence type="ECO:0000313" key="4">
    <source>
        <dbReference type="EMBL" id="CAH1110705.1"/>
    </source>
</evidence>
<evidence type="ECO:0000313" key="5">
    <source>
        <dbReference type="Proteomes" id="UP001153636"/>
    </source>
</evidence>
<feature type="domain" description="DUF7869" evidence="3">
    <location>
        <begin position="411"/>
        <end position="562"/>
    </location>
</feature>
<evidence type="ECO:0000256" key="1">
    <source>
        <dbReference type="SAM" id="MobiDB-lite"/>
    </source>
</evidence>
<keyword evidence="2" id="KW-0472">Membrane</keyword>
<name>A0A9P0GI84_9CUCU</name>
<accession>A0A9P0GI84</accession>
<feature type="compositionally biased region" description="Low complexity" evidence="1">
    <location>
        <begin position="81"/>
        <end position="107"/>
    </location>
</feature>
<dbReference type="AlphaFoldDB" id="A0A9P0GI84"/>
<dbReference type="PANTHER" id="PTHR10773">
    <property type="entry name" value="DNA-DIRECTED RNA POLYMERASES I, II, AND III SUBUNIT RPABC2"/>
    <property type="match status" value="1"/>
</dbReference>
<keyword evidence="2" id="KW-1133">Transmembrane helix</keyword>
<feature type="compositionally biased region" description="Polar residues" evidence="1">
    <location>
        <begin position="43"/>
        <end position="52"/>
    </location>
</feature>
<reference evidence="4" key="1">
    <citation type="submission" date="2022-01" db="EMBL/GenBank/DDBJ databases">
        <authorList>
            <person name="King R."/>
        </authorList>
    </citation>
    <scope>NUCLEOTIDE SEQUENCE</scope>
</reference>
<dbReference type="Pfam" id="PF12259">
    <property type="entry name" value="Baculo_F"/>
    <property type="match status" value="1"/>
</dbReference>
<feature type="compositionally biased region" description="Polar residues" evidence="1">
    <location>
        <begin position="24"/>
        <end position="35"/>
    </location>
</feature>
<keyword evidence="5" id="KW-1185">Reference proteome</keyword>
<dbReference type="OrthoDB" id="7477382at2759"/>
<protein>
    <recommendedName>
        <fullName evidence="3">DUF7869 domain-containing protein</fullName>
    </recommendedName>
</protein>
<dbReference type="Proteomes" id="UP001153636">
    <property type="component" value="Chromosome 5"/>
</dbReference>
<feature type="region of interest" description="Disordered" evidence="1">
    <location>
        <begin position="15"/>
        <end position="127"/>
    </location>
</feature>
<dbReference type="PANTHER" id="PTHR10773:SF19">
    <property type="match status" value="1"/>
</dbReference>
<sequence length="882" mass="102796">MSRGKLMVQAVLKADNKEEEVDRTLNTPEPNQTINKENEARNSSEAVNSNYSDKTKENEVLDNKVYFSEDEGDTVKDPDYDSSLSSSSDSTPLSDSSSSSSSSPRSSNTEMLTRPLKENQITTAQDDQEVKNVIEKVTESTEPKKTRKRLPKESEWTKEKSKILRNLGREYTSCAKSKRIVAAKIIKPPCSDKCKYKCINRITQEQRSILFDEYYNLIDINRKREFISRNMESIKPNYRYPQPNSRRLNNAFYFQINQDKIRVCKLFFMRTLDINARTIYTVIQKSISGSVSDDKRGKHGKHKRVDDDIKNGIKEFIASIPRIESHYLRAQSNKEYIEGGKTIADLQREYQMQCEIANKPYVPKGDLSVFYYRSKLNTMNLTVTGLAEDETLCFVWHEGEGGKGVTEVGTCILFYLEYKAEKCQSDDLEITLYSDNCAAQQKNRFLIAALIYAVQKYKIKQITQKFLVMGHTQNEGDSTHSVIEKQVRRSLKSGPIFVPEQFIQLIRTANKKGEPYRVRELTHEDFMDIKQLMIDLGSNFNSEYKKLHFTVREKGQKSIDTFQNNTKKLWRNEQELALKVKLIENIIKQEKAYVYNVEQMFLIHVTATQFAQAFQRIYDILERLEIAITFAKLNTFHNSMVESTDLLSEIVNIRKIIESNYRLPFEPKLENILSFEGVLEIKSYNKNNQIIFIIEVPLVEPITYNYYHIYPLPTSRIQTFKMIIPHSKYLLLHDTTYLRFEQKIYKNPTIEFNPIRIPELNIEVKSEEDDRNHIELKPLQLDSINLDEINNLKSALEIQKIKIKSLPKNIFIPQSTSYISILILIIIVILITLFICLRKKFKLFNLIQKCIKPKKKENPKKEIYLKEIPERMSRQSNPVISL</sequence>
<dbReference type="InterPro" id="IPR057191">
    <property type="entry name" value="DUF7869"/>
</dbReference>
<keyword evidence="2" id="KW-0812">Transmembrane</keyword>